<proteinExistence type="predicted"/>
<accession>A0A6J5SJS0</accession>
<protein>
    <submittedName>
        <fullName evidence="1">Uncharacterized protein</fullName>
    </submittedName>
</protein>
<evidence type="ECO:0000313" key="1">
    <source>
        <dbReference type="EMBL" id="CAB4214971.1"/>
    </source>
</evidence>
<dbReference type="EMBL" id="LR797480">
    <property type="protein sequence ID" value="CAB4219636.1"/>
    <property type="molecule type" value="Genomic_DNA"/>
</dbReference>
<sequence>MTSNKVKDYEVEYDLAQHVQAAINIAARDMTLTGFGENGTVDFVFKYAAVHQQGDNFTLDIGWDRTSGDEDVTAQDLEETVLPKFDDLEIRLNERDLDDYDYMAEQTADLVIGGIELGLEDVIQEICDFIEDTASGISISGAGDSGNTELDYEYAEVELKPDGKFYATIGFNRVEGKFISTDEVEEYVADEFRDIRIEAQASIRV</sequence>
<evidence type="ECO:0000313" key="2">
    <source>
        <dbReference type="EMBL" id="CAB4219636.1"/>
    </source>
</evidence>
<reference evidence="1" key="1">
    <citation type="submission" date="2020-05" db="EMBL/GenBank/DDBJ databases">
        <authorList>
            <person name="Chiriac C."/>
            <person name="Salcher M."/>
            <person name="Ghai R."/>
            <person name="Kavagutti S V."/>
        </authorList>
    </citation>
    <scope>NUCLEOTIDE SEQUENCE</scope>
</reference>
<dbReference type="EMBL" id="LR797420">
    <property type="protein sequence ID" value="CAB4214971.1"/>
    <property type="molecule type" value="Genomic_DNA"/>
</dbReference>
<gene>
    <name evidence="1" type="ORF">UFOVP1467_33</name>
    <name evidence="2" type="ORF">UFOVP1616_17</name>
</gene>
<organism evidence="1">
    <name type="scientific">uncultured Caudovirales phage</name>
    <dbReference type="NCBI Taxonomy" id="2100421"/>
    <lineage>
        <taxon>Viruses</taxon>
        <taxon>Duplodnaviria</taxon>
        <taxon>Heunggongvirae</taxon>
        <taxon>Uroviricota</taxon>
        <taxon>Caudoviricetes</taxon>
        <taxon>Peduoviridae</taxon>
        <taxon>Maltschvirus</taxon>
        <taxon>Maltschvirus maltsch</taxon>
    </lineage>
</organism>
<name>A0A6J5SJS0_9CAUD</name>